<dbReference type="PANTHER" id="PTHR11829">
    <property type="entry name" value="FORKHEAD BOX PROTEIN"/>
    <property type="match status" value="1"/>
</dbReference>
<keyword evidence="2" id="KW-0805">Transcription regulation</keyword>
<keyword evidence="3 6" id="KW-0238">DNA-binding</keyword>
<dbReference type="CDD" id="cd20048">
    <property type="entry name" value="FH_FOXD4-like"/>
    <property type="match status" value="1"/>
</dbReference>
<feature type="DNA-binding region" description="Fork-head" evidence="6">
    <location>
        <begin position="127"/>
        <end position="221"/>
    </location>
</feature>
<proteinExistence type="predicted"/>
<dbReference type="InterPro" id="IPR001766">
    <property type="entry name" value="Fork_head_dom"/>
</dbReference>
<keyword evidence="5 6" id="KW-0539">Nucleus</keyword>
<dbReference type="PROSITE" id="PS50039">
    <property type="entry name" value="FORK_HEAD_3"/>
    <property type="match status" value="1"/>
</dbReference>
<dbReference type="GO" id="GO:0000978">
    <property type="term" value="F:RNA polymerase II cis-regulatory region sequence-specific DNA binding"/>
    <property type="evidence" value="ECO:0007669"/>
    <property type="project" value="TreeGrafter"/>
</dbReference>
<dbReference type="PROSITE" id="PS00658">
    <property type="entry name" value="FORK_HEAD_2"/>
    <property type="match status" value="1"/>
</dbReference>
<dbReference type="Pfam" id="PF00250">
    <property type="entry name" value="Forkhead"/>
    <property type="match status" value="1"/>
</dbReference>
<dbReference type="EMBL" id="JXXN02000594">
    <property type="protein sequence ID" value="THD26897.1"/>
    <property type="molecule type" value="Genomic_DNA"/>
</dbReference>
<dbReference type="PROSITE" id="PS00657">
    <property type="entry name" value="FORK_HEAD_1"/>
    <property type="match status" value="1"/>
</dbReference>
<dbReference type="GO" id="GO:0030154">
    <property type="term" value="P:cell differentiation"/>
    <property type="evidence" value="ECO:0007669"/>
    <property type="project" value="TreeGrafter"/>
</dbReference>
<dbReference type="InterPro" id="IPR050211">
    <property type="entry name" value="FOX_domain-containing"/>
</dbReference>
<dbReference type="GO" id="GO:0005634">
    <property type="term" value="C:nucleus"/>
    <property type="evidence" value="ECO:0007669"/>
    <property type="project" value="UniProtKB-SubCell"/>
</dbReference>
<protein>
    <submittedName>
        <fullName evidence="9">Fork head domain-containing protein FD3</fullName>
    </submittedName>
</protein>
<gene>
    <name evidence="9" type="ORF">D915_002323</name>
</gene>
<feature type="region of interest" description="Disordered" evidence="7">
    <location>
        <begin position="310"/>
        <end position="337"/>
    </location>
</feature>
<keyword evidence="4" id="KW-0804">Transcription</keyword>
<dbReference type="SMART" id="SM00339">
    <property type="entry name" value="FH"/>
    <property type="match status" value="1"/>
</dbReference>
<evidence type="ECO:0000256" key="2">
    <source>
        <dbReference type="ARBA" id="ARBA00023015"/>
    </source>
</evidence>
<feature type="compositionally biased region" description="Basic and acidic residues" evidence="7">
    <location>
        <begin position="264"/>
        <end position="277"/>
    </location>
</feature>
<evidence type="ECO:0000256" key="7">
    <source>
        <dbReference type="SAM" id="MobiDB-lite"/>
    </source>
</evidence>
<dbReference type="FunFam" id="1.10.10.10:FF:000016">
    <property type="entry name" value="Forkhead box protein I1"/>
    <property type="match status" value="1"/>
</dbReference>
<comment type="caution">
    <text evidence="9">The sequence shown here is derived from an EMBL/GenBank/DDBJ whole genome shotgun (WGS) entry which is preliminary data.</text>
</comment>
<dbReference type="PANTHER" id="PTHR11829:SF402">
    <property type="entry name" value="FORK HEAD DOMAIN-CONTAINING PROTEIN FD3-RELATED"/>
    <property type="match status" value="1"/>
</dbReference>
<accession>A0A4E0RXV2</accession>
<sequence>MVTSTSNMATSSLNWPSTFGPTSTQANNINPLIMECNIPCALRPFSQNSASHHREQVSVVPGEDLDDEEIRIPKKEFYTCMQTGTVSSPVRWITSTNERNKKNRSCRSTGSGHVIKSSRTLRTHSVKPPYSYIALITMAILHSPHRRLTLGGICDFIMARFPYYRERFPAWQNSIRHNLSLNDCFIKIPREPGNPGKGNYWMLDPNSVDMFDNGSFLRRRKRYKRLLNESPPTTGSTMMKSSYLERVHVPVLPRTDRSTLSNDDGVHDHVKSPDITERSASTGVPAHHPNSLNRQTLGHLHAEVDHFNSSRGKFTKKSPDSLQTQIFSNRPMSDPHNDSYISDSIPVPPMVTLSSSTTLADFSSSTRAFTFFVQSFLANNSLLPQNYKQPHMNELAVKQINEGTKMFRAGSGASFNIDRLLSSDVTSESTNTKIDHVQEAASPLDRSTDEGAHLDEVSVTTSGAESANFLTKIDHSIIPVDGTSFYFCRKSNVNPNRVSSESKALESIFRSIFSSEHQITTDNVYRI</sequence>
<evidence type="ECO:0000259" key="8">
    <source>
        <dbReference type="PROSITE" id="PS50039"/>
    </source>
</evidence>
<dbReference type="GO" id="GO:0000981">
    <property type="term" value="F:DNA-binding transcription factor activity, RNA polymerase II-specific"/>
    <property type="evidence" value="ECO:0007669"/>
    <property type="project" value="TreeGrafter"/>
</dbReference>
<dbReference type="InterPro" id="IPR030456">
    <property type="entry name" value="TF_fork_head_CS_2"/>
</dbReference>
<keyword evidence="10" id="KW-1185">Reference proteome</keyword>
<dbReference type="Gene3D" id="1.10.10.10">
    <property type="entry name" value="Winged helix-like DNA-binding domain superfamily/Winged helix DNA-binding domain"/>
    <property type="match status" value="1"/>
</dbReference>
<dbReference type="AlphaFoldDB" id="A0A4E0RXV2"/>
<feature type="region of interest" description="Disordered" evidence="7">
    <location>
        <begin position="1"/>
        <end position="21"/>
    </location>
</feature>
<evidence type="ECO:0000313" key="9">
    <source>
        <dbReference type="EMBL" id="THD26897.1"/>
    </source>
</evidence>
<evidence type="ECO:0000256" key="6">
    <source>
        <dbReference type="PROSITE-ProRule" id="PRU00089"/>
    </source>
</evidence>
<dbReference type="PRINTS" id="PR00053">
    <property type="entry name" value="FORKHEAD"/>
</dbReference>
<comment type="subcellular location">
    <subcellularLocation>
        <location evidence="1 6">Nucleus</location>
    </subcellularLocation>
</comment>
<dbReference type="Proteomes" id="UP000230066">
    <property type="component" value="Unassembled WGS sequence"/>
</dbReference>
<evidence type="ECO:0000256" key="3">
    <source>
        <dbReference type="ARBA" id="ARBA00023125"/>
    </source>
</evidence>
<evidence type="ECO:0000256" key="5">
    <source>
        <dbReference type="ARBA" id="ARBA00023242"/>
    </source>
</evidence>
<feature type="region of interest" description="Disordered" evidence="7">
    <location>
        <begin position="255"/>
        <end position="293"/>
    </location>
</feature>
<evidence type="ECO:0000256" key="4">
    <source>
        <dbReference type="ARBA" id="ARBA00023163"/>
    </source>
</evidence>
<reference evidence="9" key="1">
    <citation type="submission" date="2019-03" db="EMBL/GenBank/DDBJ databases">
        <title>Improved annotation for the trematode Fasciola hepatica.</title>
        <authorList>
            <person name="Choi Y.-J."/>
            <person name="Martin J."/>
            <person name="Mitreva M."/>
        </authorList>
    </citation>
    <scope>NUCLEOTIDE SEQUENCE [LARGE SCALE GENOMIC DNA]</scope>
</reference>
<name>A0A4E0RXV2_FASHE</name>
<dbReference type="SUPFAM" id="SSF46785">
    <property type="entry name" value="Winged helix' DNA-binding domain"/>
    <property type="match status" value="1"/>
</dbReference>
<evidence type="ECO:0000256" key="1">
    <source>
        <dbReference type="ARBA" id="ARBA00004123"/>
    </source>
</evidence>
<dbReference type="GO" id="GO:0009653">
    <property type="term" value="P:anatomical structure morphogenesis"/>
    <property type="evidence" value="ECO:0007669"/>
    <property type="project" value="TreeGrafter"/>
</dbReference>
<feature type="domain" description="Fork-head" evidence="8">
    <location>
        <begin position="127"/>
        <end position="221"/>
    </location>
</feature>
<feature type="compositionally biased region" description="Polar residues" evidence="7">
    <location>
        <begin position="320"/>
        <end position="331"/>
    </location>
</feature>
<dbReference type="InterPro" id="IPR036390">
    <property type="entry name" value="WH_DNA-bd_sf"/>
</dbReference>
<evidence type="ECO:0000313" key="10">
    <source>
        <dbReference type="Proteomes" id="UP000230066"/>
    </source>
</evidence>
<organism evidence="9 10">
    <name type="scientific">Fasciola hepatica</name>
    <name type="common">Liver fluke</name>
    <dbReference type="NCBI Taxonomy" id="6192"/>
    <lineage>
        <taxon>Eukaryota</taxon>
        <taxon>Metazoa</taxon>
        <taxon>Spiralia</taxon>
        <taxon>Lophotrochozoa</taxon>
        <taxon>Platyhelminthes</taxon>
        <taxon>Trematoda</taxon>
        <taxon>Digenea</taxon>
        <taxon>Plagiorchiida</taxon>
        <taxon>Echinostomata</taxon>
        <taxon>Echinostomatoidea</taxon>
        <taxon>Fasciolidae</taxon>
        <taxon>Fasciola</taxon>
    </lineage>
</organism>
<dbReference type="InterPro" id="IPR018122">
    <property type="entry name" value="TF_fork_head_CS_1"/>
</dbReference>
<dbReference type="InterPro" id="IPR036388">
    <property type="entry name" value="WH-like_DNA-bd_sf"/>
</dbReference>